<evidence type="ECO:0000313" key="2">
    <source>
        <dbReference type="Proteomes" id="UP001634394"/>
    </source>
</evidence>
<dbReference type="PANTHER" id="PTHR14187">
    <property type="entry name" value="ALPHA KINASE/ELONGATION FACTOR 2 KINASE"/>
    <property type="match status" value="1"/>
</dbReference>
<protein>
    <submittedName>
        <fullName evidence="1">Uncharacterized protein</fullName>
    </submittedName>
</protein>
<dbReference type="AlphaFoldDB" id="A0ABD3X411"/>
<organism evidence="1 2">
    <name type="scientific">Sinanodonta woodiana</name>
    <name type="common">Chinese pond mussel</name>
    <name type="synonym">Anodonta woodiana</name>
    <dbReference type="NCBI Taxonomy" id="1069815"/>
    <lineage>
        <taxon>Eukaryota</taxon>
        <taxon>Metazoa</taxon>
        <taxon>Spiralia</taxon>
        <taxon>Lophotrochozoa</taxon>
        <taxon>Mollusca</taxon>
        <taxon>Bivalvia</taxon>
        <taxon>Autobranchia</taxon>
        <taxon>Heteroconchia</taxon>
        <taxon>Palaeoheterodonta</taxon>
        <taxon>Unionida</taxon>
        <taxon>Unionoidea</taxon>
        <taxon>Unionidae</taxon>
        <taxon>Unioninae</taxon>
        <taxon>Sinanodonta</taxon>
    </lineage>
</organism>
<comment type="caution">
    <text evidence="1">The sequence shown here is derived from an EMBL/GenBank/DDBJ whole genome shotgun (WGS) entry which is preliminary data.</text>
</comment>
<gene>
    <name evidence="1" type="ORF">ACJMK2_031884</name>
</gene>
<accession>A0ABD3X411</accession>
<proteinExistence type="predicted"/>
<dbReference type="Proteomes" id="UP001634394">
    <property type="component" value="Unassembled WGS sequence"/>
</dbReference>
<reference evidence="1 2" key="1">
    <citation type="submission" date="2024-11" db="EMBL/GenBank/DDBJ databases">
        <title>Chromosome-level genome assembly of the freshwater bivalve Anodonta woodiana.</title>
        <authorList>
            <person name="Chen X."/>
        </authorList>
    </citation>
    <scope>NUCLEOTIDE SEQUENCE [LARGE SCALE GENOMIC DNA]</scope>
    <source>
        <strain evidence="1">MN2024</strain>
        <tissue evidence="1">Gills</tissue>
    </source>
</reference>
<keyword evidence="2" id="KW-1185">Reference proteome</keyword>
<evidence type="ECO:0000313" key="1">
    <source>
        <dbReference type="EMBL" id="KAL3879595.1"/>
    </source>
</evidence>
<name>A0ABD3X411_SINWO</name>
<sequence>MVGGFSESKMIQHAIRSSFPNVKVVIPREAGLVVLKGAVLFGHSPSSVSQRVCKNTYGVDKAVPFDNDKHDIRKKIDREGRPLCNDVFDKYVEIGQYVALNEATTDQSYVPITENQTSSGVAIYASTQKSPMYVTDDGCVKIGYVRDKILDKSVPREERSVLVSMRFGGTEIEVTAKEERTGNDTKAIVNFLG</sequence>
<dbReference type="EMBL" id="JBJQND010000004">
    <property type="protein sequence ID" value="KAL3879595.1"/>
    <property type="molecule type" value="Genomic_DNA"/>
</dbReference>
<dbReference type="PANTHER" id="PTHR14187:SF46">
    <property type="entry name" value="HEAT SHOCK 70 KDA PROTEIN 12A"/>
    <property type="match status" value="1"/>
</dbReference>